<accession>X6NZS6</accession>
<dbReference type="EMBL" id="ASPP01005307">
    <property type="protein sequence ID" value="ETO30802.1"/>
    <property type="molecule type" value="Genomic_DNA"/>
</dbReference>
<sequence length="354" mass="39546">MNSDEESDVEKSIHSNPVSENIKQENDSTLPKNIYTTNNKRTLSEAQLSDTQQKQRVVSNTAYHPNVYSHGYHYSCHQVNKCQSTHPYGCSYPYPPQSIPSIPPIVSPAFDKSKQVKQLQQPQQTNKVLYLNGVPEEIFRNDNNSSSMKAQKGYMANNEVINELPPSKFGSQWKEPPKITAMNLSTNIGMTLNLHELSRKLPNVFFNPKDMVVIRIQIRNPNVIGNIFTTGTITVIGVKSSIIGIVAIRKIVAKIRKCIKVELDIKSVVKKVTIAGLSGTAKLAHGIDLKGLERGCPDNADLDPEMYSAEYLRYIHSTYTKGSAHIFKNGAIHILGVQGILELKEYFDDLFSSV</sequence>
<evidence type="ECO:0000313" key="5">
    <source>
        <dbReference type="EMBL" id="ETO30802.1"/>
    </source>
</evidence>
<comment type="caution">
    <text evidence="5">The sequence shown here is derived from an EMBL/GenBank/DDBJ whole genome shotgun (WGS) entry which is preliminary data.</text>
</comment>
<dbReference type="Proteomes" id="UP000023152">
    <property type="component" value="Unassembled WGS sequence"/>
</dbReference>
<proteinExistence type="inferred from homology"/>
<dbReference type="SUPFAM" id="SSF55945">
    <property type="entry name" value="TATA-box binding protein-like"/>
    <property type="match status" value="2"/>
</dbReference>
<evidence type="ECO:0000256" key="4">
    <source>
        <dbReference type="SAM" id="MobiDB-lite"/>
    </source>
</evidence>
<dbReference type="InterPro" id="IPR000814">
    <property type="entry name" value="TBP"/>
</dbReference>
<gene>
    <name evidence="5" type="ORF">RFI_06318</name>
</gene>
<name>X6NZS6_RETFI</name>
<dbReference type="Pfam" id="PF00352">
    <property type="entry name" value="TBP"/>
    <property type="match status" value="1"/>
</dbReference>
<organism evidence="5 6">
    <name type="scientific">Reticulomyxa filosa</name>
    <dbReference type="NCBI Taxonomy" id="46433"/>
    <lineage>
        <taxon>Eukaryota</taxon>
        <taxon>Sar</taxon>
        <taxon>Rhizaria</taxon>
        <taxon>Retaria</taxon>
        <taxon>Foraminifera</taxon>
        <taxon>Monothalamids</taxon>
        <taxon>Reticulomyxidae</taxon>
        <taxon>Reticulomyxa</taxon>
    </lineage>
</organism>
<feature type="compositionally biased region" description="Polar residues" evidence="4">
    <location>
        <begin position="14"/>
        <end position="34"/>
    </location>
</feature>
<dbReference type="PANTHER" id="PTHR10126">
    <property type="entry name" value="TATA-BOX BINDING PROTEIN"/>
    <property type="match status" value="1"/>
</dbReference>
<feature type="region of interest" description="Disordered" evidence="4">
    <location>
        <begin position="1"/>
        <end position="34"/>
    </location>
</feature>
<keyword evidence="2" id="KW-0238">DNA-binding</keyword>
<dbReference type="GO" id="GO:0006352">
    <property type="term" value="P:DNA-templated transcription initiation"/>
    <property type="evidence" value="ECO:0007669"/>
    <property type="project" value="InterPro"/>
</dbReference>
<keyword evidence="3" id="KW-0804">Transcription</keyword>
<evidence type="ECO:0000256" key="2">
    <source>
        <dbReference type="ARBA" id="ARBA00023125"/>
    </source>
</evidence>
<dbReference type="GO" id="GO:0003677">
    <property type="term" value="F:DNA binding"/>
    <property type="evidence" value="ECO:0007669"/>
    <property type="project" value="UniProtKB-KW"/>
</dbReference>
<dbReference type="Gene3D" id="3.30.310.10">
    <property type="entry name" value="TATA-Binding Protein"/>
    <property type="match status" value="2"/>
</dbReference>
<protein>
    <submittedName>
        <fullName evidence="5">Uncharacterized protein</fullName>
    </submittedName>
</protein>
<dbReference type="AlphaFoldDB" id="X6NZS6"/>
<dbReference type="InterPro" id="IPR012295">
    <property type="entry name" value="TBP_dom_sf"/>
</dbReference>
<evidence type="ECO:0000256" key="3">
    <source>
        <dbReference type="ARBA" id="ARBA00023163"/>
    </source>
</evidence>
<keyword evidence="6" id="KW-1185">Reference proteome</keyword>
<evidence type="ECO:0000256" key="1">
    <source>
        <dbReference type="ARBA" id="ARBA00005560"/>
    </source>
</evidence>
<reference evidence="5 6" key="1">
    <citation type="journal article" date="2013" name="Curr. Biol.">
        <title>The Genome of the Foraminiferan Reticulomyxa filosa.</title>
        <authorList>
            <person name="Glockner G."/>
            <person name="Hulsmann N."/>
            <person name="Schleicher M."/>
            <person name="Noegel A.A."/>
            <person name="Eichinger L."/>
            <person name="Gallinger C."/>
            <person name="Pawlowski J."/>
            <person name="Sierra R."/>
            <person name="Euteneuer U."/>
            <person name="Pillet L."/>
            <person name="Moustafa A."/>
            <person name="Platzer M."/>
            <person name="Groth M."/>
            <person name="Szafranski K."/>
            <person name="Schliwa M."/>
        </authorList>
    </citation>
    <scope>NUCLEOTIDE SEQUENCE [LARGE SCALE GENOMIC DNA]</scope>
</reference>
<comment type="similarity">
    <text evidence="1">Belongs to the TBP family.</text>
</comment>
<evidence type="ECO:0000313" key="6">
    <source>
        <dbReference type="Proteomes" id="UP000023152"/>
    </source>
</evidence>